<dbReference type="AlphaFoldDB" id="A0A8T2PFQ8"/>
<sequence>MVGVNFTYCPVSEAYKKVTLPVTYCVVFVFGLILNGTLLYSVCCRTKSWSCSVIYLVNLAVADILYVLALPLLIVSYAMDDVWLFGDAVCKAVRFFFYTNLHCSMMFLMCISVHRFLGVCHPIKTMSYRTRRIAMLASALVWIIVITEIFPTLLFTHSGFINNMTVCFDMTSPRGFDQYFPYVIVTCYCLMIRSLSRADGSINVGKHMRSKSIRTILLMGGKGWETETAHLKASGLHQERFRFSVSKTTNCVTPRR</sequence>
<dbReference type="Proteomes" id="UP000824540">
    <property type="component" value="Unassembled WGS sequence"/>
</dbReference>
<keyword evidence="7 9" id="KW-0675">Receptor</keyword>
<evidence type="ECO:0000313" key="12">
    <source>
        <dbReference type="EMBL" id="KAG9348318.1"/>
    </source>
</evidence>
<dbReference type="PROSITE" id="PS50262">
    <property type="entry name" value="G_PROTEIN_RECEP_F1_2"/>
    <property type="match status" value="1"/>
</dbReference>
<feature type="transmembrane region" description="Helical" evidence="10">
    <location>
        <begin position="53"/>
        <end position="75"/>
    </location>
</feature>
<reference evidence="12" key="1">
    <citation type="thesis" date="2021" institute="BYU ScholarsArchive" country="Provo, UT, USA">
        <title>Applications of and Algorithms for Genome Assembly and Genomic Analyses with an Emphasis on Marine Teleosts.</title>
        <authorList>
            <person name="Pickett B.D."/>
        </authorList>
    </citation>
    <scope>NUCLEOTIDE SEQUENCE</scope>
    <source>
        <strain evidence="12">HI-2016</strain>
    </source>
</reference>
<comment type="subcellular location">
    <subcellularLocation>
        <location evidence="1">Cell membrane</location>
        <topology evidence="1">Multi-pass membrane protein</topology>
    </subcellularLocation>
</comment>
<dbReference type="PRINTS" id="PR00237">
    <property type="entry name" value="GPCRRHODOPSN"/>
</dbReference>
<evidence type="ECO:0000256" key="7">
    <source>
        <dbReference type="ARBA" id="ARBA00023170"/>
    </source>
</evidence>
<name>A0A8T2PFQ8_9TELE</name>
<accession>A0A8T2PFQ8</accession>
<dbReference type="GO" id="GO:0004930">
    <property type="term" value="F:G protein-coupled receptor activity"/>
    <property type="evidence" value="ECO:0007669"/>
    <property type="project" value="UniProtKB-KW"/>
</dbReference>
<keyword evidence="6 10" id="KW-0472">Membrane</keyword>
<feature type="transmembrane region" description="Helical" evidence="10">
    <location>
        <begin position="133"/>
        <end position="155"/>
    </location>
</feature>
<feature type="transmembrane region" description="Helical" evidence="10">
    <location>
        <begin position="20"/>
        <end position="41"/>
    </location>
</feature>
<evidence type="ECO:0000256" key="2">
    <source>
        <dbReference type="ARBA" id="ARBA00022475"/>
    </source>
</evidence>
<dbReference type="PANTHER" id="PTHR24231:SF25">
    <property type="entry name" value="G-PROTEIN COUPLED RECEPTORS FAMILY 1 PROFILE DOMAIN-CONTAINING PROTEIN"/>
    <property type="match status" value="1"/>
</dbReference>
<keyword evidence="4 10" id="KW-1133">Transmembrane helix</keyword>
<comment type="caution">
    <text evidence="12">The sequence shown here is derived from an EMBL/GenBank/DDBJ whole genome shotgun (WGS) entry which is preliminary data.</text>
</comment>
<evidence type="ECO:0000256" key="4">
    <source>
        <dbReference type="ARBA" id="ARBA00022989"/>
    </source>
</evidence>
<evidence type="ECO:0000256" key="9">
    <source>
        <dbReference type="RuleBase" id="RU000688"/>
    </source>
</evidence>
<dbReference type="PANTHER" id="PTHR24231">
    <property type="entry name" value="PURINOCEPTOR-RELATED G-PROTEIN COUPLED RECEPTOR"/>
    <property type="match status" value="1"/>
</dbReference>
<evidence type="ECO:0000256" key="5">
    <source>
        <dbReference type="ARBA" id="ARBA00023040"/>
    </source>
</evidence>
<organism evidence="12 13">
    <name type="scientific">Albula glossodonta</name>
    <name type="common">roundjaw bonefish</name>
    <dbReference type="NCBI Taxonomy" id="121402"/>
    <lineage>
        <taxon>Eukaryota</taxon>
        <taxon>Metazoa</taxon>
        <taxon>Chordata</taxon>
        <taxon>Craniata</taxon>
        <taxon>Vertebrata</taxon>
        <taxon>Euteleostomi</taxon>
        <taxon>Actinopterygii</taxon>
        <taxon>Neopterygii</taxon>
        <taxon>Teleostei</taxon>
        <taxon>Albuliformes</taxon>
        <taxon>Albulidae</taxon>
        <taxon>Albula</taxon>
    </lineage>
</organism>
<dbReference type="PRINTS" id="PR01157">
    <property type="entry name" value="P2YPURNOCPTR"/>
</dbReference>
<feature type="domain" description="G-protein coupled receptors family 1 profile" evidence="11">
    <location>
        <begin position="34"/>
        <end position="219"/>
    </location>
</feature>
<dbReference type="InterPro" id="IPR000276">
    <property type="entry name" value="GPCR_Rhodpsn"/>
</dbReference>
<dbReference type="GO" id="GO:0005886">
    <property type="term" value="C:plasma membrane"/>
    <property type="evidence" value="ECO:0007669"/>
    <property type="project" value="UniProtKB-SubCell"/>
</dbReference>
<keyword evidence="8 9" id="KW-0807">Transducer</keyword>
<proteinExistence type="inferred from homology"/>
<dbReference type="Pfam" id="PF00001">
    <property type="entry name" value="7tm_1"/>
    <property type="match status" value="1"/>
</dbReference>
<evidence type="ECO:0000259" key="11">
    <source>
        <dbReference type="PROSITE" id="PS50262"/>
    </source>
</evidence>
<dbReference type="EMBL" id="JAFBMS010000011">
    <property type="protein sequence ID" value="KAG9348318.1"/>
    <property type="molecule type" value="Genomic_DNA"/>
</dbReference>
<evidence type="ECO:0000256" key="8">
    <source>
        <dbReference type="ARBA" id="ARBA00023224"/>
    </source>
</evidence>
<evidence type="ECO:0000313" key="13">
    <source>
        <dbReference type="Proteomes" id="UP000824540"/>
    </source>
</evidence>
<protein>
    <recommendedName>
        <fullName evidence="11">G-protein coupled receptors family 1 profile domain-containing protein</fullName>
    </recommendedName>
</protein>
<dbReference type="Gene3D" id="1.20.1070.10">
    <property type="entry name" value="Rhodopsin 7-helix transmembrane proteins"/>
    <property type="match status" value="1"/>
</dbReference>
<dbReference type="SUPFAM" id="SSF81321">
    <property type="entry name" value="Family A G protein-coupled receptor-like"/>
    <property type="match status" value="1"/>
</dbReference>
<evidence type="ECO:0000256" key="1">
    <source>
        <dbReference type="ARBA" id="ARBA00004651"/>
    </source>
</evidence>
<keyword evidence="2" id="KW-1003">Cell membrane</keyword>
<keyword evidence="3 9" id="KW-0812">Transmembrane</keyword>
<feature type="transmembrane region" description="Helical" evidence="10">
    <location>
        <begin position="179"/>
        <end position="196"/>
    </location>
</feature>
<feature type="transmembrane region" description="Helical" evidence="10">
    <location>
        <begin position="95"/>
        <end position="113"/>
    </location>
</feature>
<keyword evidence="13" id="KW-1185">Reference proteome</keyword>
<evidence type="ECO:0000256" key="3">
    <source>
        <dbReference type="ARBA" id="ARBA00022692"/>
    </source>
</evidence>
<keyword evidence="5 9" id="KW-0297">G-protein coupled receptor</keyword>
<comment type="similarity">
    <text evidence="9">Belongs to the G-protein coupled receptor 1 family.</text>
</comment>
<dbReference type="OrthoDB" id="9881476at2759"/>
<evidence type="ECO:0000256" key="10">
    <source>
        <dbReference type="SAM" id="Phobius"/>
    </source>
</evidence>
<evidence type="ECO:0000256" key="6">
    <source>
        <dbReference type="ARBA" id="ARBA00023136"/>
    </source>
</evidence>
<gene>
    <name evidence="12" type="ORF">JZ751_002053</name>
</gene>
<dbReference type="InterPro" id="IPR017452">
    <property type="entry name" value="GPCR_Rhodpsn_7TM"/>
</dbReference>
<dbReference type="PROSITE" id="PS00237">
    <property type="entry name" value="G_PROTEIN_RECEP_F1_1"/>
    <property type="match status" value="1"/>
</dbReference>